<comment type="caution">
    <text evidence="2">The sequence shown here is derived from an EMBL/GenBank/DDBJ whole genome shotgun (WGS) entry which is preliminary data.</text>
</comment>
<gene>
    <name evidence="2" type="ORF">ABID19_006499</name>
</gene>
<dbReference type="InterPro" id="IPR029045">
    <property type="entry name" value="ClpP/crotonase-like_dom_sf"/>
</dbReference>
<evidence type="ECO:0000313" key="2">
    <source>
        <dbReference type="EMBL" id="MET3583434.1"/>
    </source>
</evidence>
<accession>A0ABV2GZ36</accession>
<evidence type="ECO:0000313" key="3">
    <source>
        <dbReference type="Proteomes" id="UP001549204"/>
    </source>
</evidence>
<dbReference type="RefSeq" id="WP_263807120.1">
    <property type="nucleotide sequence ID" value="NZ_JBEPMC010000018.1"/>
</dbReference>
<dbReference type="EC" id="4.2.1.17" evidence="2"/>
<dbReference type="PANTHER" id="PTHR43802:SF1">
    <property type="entry name" value="IP11341P-RELATED"/>
    <property type="match status" value="1"/>
</dbReference>
<organism evidence="2 3">
    <name type="scientific">Mesorhizobium robiniae</name>
    <dbReference type="NCBI Taxonomy" id="559315"/>
    <lineage>
        <taxon>Bacteria</taxon>
        <taxon>Pseudomonadati</taxon>
        <taxon>Pseudomonadota</taxon>
        <taxon>Alphaproteobacteria</taxon>
        <taxon>Hyphomicrobiales</taxon>
        <taxon>Phyllobacteriaceae</taxon>
        <taxon>Mesorhizobium</taxon>
    </lineage>
</organism>
<dbReference type="Proteomes" id="UP001549204">
    <property type="component" value="Unassembled WGS sequence"/>
</dbReference>
<keyword evidence="3" id="KW-1185">Reference proteome</keyword>
<keyword evidence="2" id="KW-0456">Lyase</keyword>
<dbReference type="EMBL" id="JBEPMC010000018">
    <property type="protein sequence ID" value="MET3583434.1"/>
    <property type="molecule type" value="Genomic_DNA"/>
</dbReference>
<dbReference type="CDD" id="cd06558">
    <property type="entry name" value="crotonase-like"/>
    <property type="match status" value="1"/>
</dbReference>
<dbReference type="SUPFAM" id="SSF52096">
    <property type="entry name" value="ClpP/crotonase"/>
    <property type="match status" value="1"/>
</dbReference>
<dbReference type="PANTHER" id="PTHR43802">
    <property type="entry name" value="ENOYL-COA HYDRATASE"/>
    <property type="match status" value="1"/>
</dbReference>
<comment type="similarity">
    <text evidence="1">Belongs to the enoyl-CoA hydratase/isomerase family.</text>
</comment>
<evidence type="ECO:0000256" key="1">
    <source>
        <dbReference type="ARBA" id="ARBA00005254"/>
    </source>
</evidence>
<dbReference type="GO" id="GO:0004300">
    <property type="term" value="F:enoyl-CoA hydratase activity"/>
    <property type="evidence" value="ECO:0007669"/>
    <property type="project" value="UniProtKB-EC"/>
</dbReference>
<dbReference type="Pfam" id="PF00378">
    <property type="entry name" value="ECH_1"/>
    <property type="match status" value="1"/>
</dbReference>
<dbReference type="InterPro" id="IPR001753">
    <property type="entry name" value="Enoyl-CoA_hydra/iso"/>
</dbReference>
<proteinExistence type="inferred from homology"/>
<sequence length="277" mass="31648">MTSETTNYENILYEVDAEHICWITLNRPEKANAMSEALILELRSGLLRADQDDSVHVIVVRGAGKGFSGGYDLDGDSQDDRSSIYPYRLKYIRQFEEFITPWLLSKPVICAIHKYAIGKAFEFSLFCDYTIATSDTKMGYSEVRYGLSAHCLFMPWLVNMKTAKDLLLTGREVPAEEAKTLGLISEVCAPEQLHEVTKRKATLMARIPRHMQQMHKMYLNRLYEMQGLRSATDYYLELVAVLGQQPVPEYEELTRMTVEKGLRAALDHAQARYKGLD</sequence>
<reference evidence="2 3" key="1">
    <citation type="submission" date="2024-06" db="EMBL/GenBank/DDBJ databases">
        <title>Genomic Encyclopedia of Type Strains, Phase IV (KMG-IV): sequencing the most valuable type-strain genomes for metagenomic binning, comparative biology and taxonomic classification.</title>
        <authorList>
            <person name="Goeker M."/>
        </authorList>
    </citation>
    <scope>NUCLEOTIDE SEQUENCE [LARGE SCALE GENOMIC DNA]</scope>
    <source>
        <strain evidence="2 3">DSM 100022</strain>
    </source>
</reference>
<dbReference type="Gene3D" id="3.90.226.10">
    <property type="entry name" value="2-enoyl-CoA Hydratase, Chain A, domain 1"/>
    <property type="match status" value="1"/>
</dbReference>
<protein>
    <submittedName>
        <fullName evidence="2">Enoyl-CoA hydratase</fullName>
        <ecNumber evidence="2">4.2.1.17</ecNumber>
    </submittedName>
</protein>
<name>A0ABV2GZ36_9HYPH</name>